<dbReference type="EMBL" id="JARQWQ010000084">
    <property type="protein sequence ID" value="KAK2552751.1"/>
    <property type="molecule type" value="Genomic_DNA"/>
</dbReference>
<feature type="compositionally biased region" description="Basic and acidic residues" evidence="1">
    <location>
        <begin position="23"/>
        <end position="42"/>
    </location>
</feature>
<evidence type="ECO:0000313" key="3">
    <source>
        <dbReference type="Proteomes" id="UP001249851"/>
    </source>
</evidence>
<gene>
    <name evidence="2" type="ORF">P5673_026199</name>
</gene>
<dbReference type="AlphaFoldDB" id="A0AAD9UWQ4"/>
<feature type="region of interest" description="Disordered" evidence="1">
    <location>
        <begin position="1"/>
        <end position="90"/>
    </location>
</feature>
<name>A0AAD9UWQ4_ACRCE</name>
<reference evidence="2" key="2">
    <citation type="journal article" date="2023" name="Science">
        <title>Genomic signatures of disease resistance in endangered staghorn corals.</title>
        <authorList>
            <person name="Vollmer S.V."/>
            <person name="Selwyn J.D."/>
            <person name="Despard B.A."/>
            <person name="Roesel C.L."/>
        </authorList>
    </citation>
    <scope>NUCLEOTIDE SEQUENCE</scope>
    <source>
        <strain evidence="2">K2</strain>
    </source>
</reference>
<reference evidence="2" key="1">
    <citation type="journal article" date="2023" name="G3 (Bethesda)">
        <title>Whole genome assembly and annotation of the endangered Caribbean coral Acropora cervicornis.</title>
        <authorList>
            <person name="Selwyn J.D."/>
            <person name="Vollmer S.V."/>
        </authorList>
    </citation>
    <scope>NUCLEOTIDE SEQUENCE</scope>
    <source>
        <strain evidence="2">K2</strain>
    </source>
</reference>
<proteinExistence type="predicted"/>
<dbReference type="Proteomes" id="UP001249851">
    <property type="component" value="Unassembled WGS sequence"/>
</dbReference>
<evidence type="ECO:0000313" key="2">
    <source>
        <dbReference type="EMBL" id="KAK2552751.1"/>
    </source>
</evidence>
<feature type="compositionally biased region" description="Low complexity" evidence="1">
    <location>
        <begin position="55"/>
        <end position="69"/>
    </location>
</feature>
<protein>
    <submittedName>
        <fullName evidence="2">Uncharacterized protein</fullName>
    </submittedName>
</protein>
<keyword evidence="3" id="KW-1185">Reference proteome</keyword>
<evidence type="ECO:0000256" key="1">
    <source>
        <dbReference type="SAM" id="MobiDB-lite"/>
    </source>
</evidence>
<organism evidence="2 3">
    <name type="scientific">Acropora cervicornis</name>
    <name type="common">Staghorn coral</name>
    <dbReference type="NCBI Taxonomy" id="6130"/>
    <lineage>
        <taxon>Eukaryota</taxon>
        <taxon>Metazoa</taxon>
        <taxon>Cnidaria</taxon>
        <taxon>Anthozoa</taxon>
        <taxon>Hexacorallia</taxon>
        <taxon>Scleractinia</taxon>
        <taxon>Astrocoeniina</taxon>
        <taxon>Acroporidae</taxon>
        <taxon>Acropora</taxon>
    </lineage>
</organism>
<sequence length="109" mass="12332">MELVKGTIPSRFALRTSPRKRHPPLDRSQIPEKRKQMEDLSKCNKNGCAVEDPHSVPVASTSTVNSSSFSEDDMVSNNLENSDHDMQEESLESLKMQLLHAQNRKELLV</sequence>
<accession>A0AAD9UWQ4</accession>
<comment type="caution">
    <text evidence="2">The sequence shown here is derived from an EMBL/GenBank/DDBJ whole genome shotgun (WGS) entry which is preliminary data.</text>
</comment>